<protein>
    <recommendedName>
        <fullName evidence="2">Zinc knuckle CX2CX4HX4C domain-containing protein</fullName>
    </recommendedName>
</protein>
<gene>
    <name evidence="3" type="ORF">HUJ06_027772</name>
</gene>
<feature type="domain" description="Zinc knuckle CX2CX4HX4C" evidence="2">
    <location>
        <begin position="143"/>
        <end position="189"/>
    </location>
</feature>
<proteinExistence type="predicted"/>
<dbReference type="AlphaFoldDB" id="A0A822XXF8"/>
<feature type="region of interest" description="Disordered" evidence="1">
    <location>
        <begin position="1"/>
        <end position="23"/>
    </location>
</feature>
<dbReference type="PANTHER" id="PTHR31286">
    <property type="entry name" value="GLYCINE-RICH CELL WALL STRUCTURAL PROTEIN 1.8-LIKE"/>
    <property type="match status" value="1"/>
</dbReference>
<dbReference type="Pfam" id="PF14392">
    <property type="entry name" value="zf-CCHC_4"/>
    <property type="match status" value="1"/>
</dbReference>
<evidence type="ECO:0000256" key="1">
    <source>
        <dbReference type="SAM" id="MobiDB-lite"/>
    </source>
</evidence>
<dbReference type="PANTHER" id="PTHR31286:SF180">
    <property type="entry name" value="OS10G0362600 PROTEIN"/>
    <property type="match status" value="1"/>
</dbReference>
<comment type="caution">
    <text evidence="3">The sequence shown here is derived from an EMBL/GenBank/DDBJ whole genome shotgun (WGS) entry which is preliminary data.</text>
</comment>
<accession>A0A822XXF8</accession>
<keyword evidence="4" id="KW-1185">Reference proteome</keyword>
<dbReference type="InterPro" id="IPR025836">
    <property type="entry name" value="Zn_knuckle_CX2CX4HX4C"/>
</dbReference>
<evidence type="ECO:0000313" key="3">
    <source>
        <dbReference type="EMBL" id="DAD26304.1"/>
    </source>
</evidence>
<name>A0A822XXF8_NELNU</name>
<evidence type="ECO:0000259" key="2">
    <source>
        <dbReference type="Pfam" id="PF14392"/>
    </source>
</evidence>
<dbReference type="Proteomes" id="UP000607653">
    <property type="component" value="Unassembled WGS sequence"/>
</dbReference>
<evidence type="ECO:0000313" key="4">
    <source>
        <dbReference type="Proteomes" id="UP000607653"/>
    </source>
</evidence>
<sequence>MAEETNNIEIIDGKQSSPGTSQQVTDLGLELEKYVTLVSPHLEINVEPVREASEVVKKTLRGRISPCIKVTMENVHAFIKHAWNPTHHVNVGHDDSGGWVFIFKEEELQKVFASAAGRVLEDNPEIEPGKPMRGSMVRFHIEIDLRKPLSRGFFLKNNNNPIWVRFAYENLTKLCIYCGLVGHKWKKCKLIPKSIPLNEIMSELEERKLDELGEWLRAEHRPEKPFNFPIQ</sequence>
<reference evidence="3 4" key="1">
    <citation type="journal article" date="2020" name="Mol. Biol. Evol.">
        <title>Distinct Expression and Methylation Patterns for Genes with Different Fates following a Single Whole-Genome Duplication in Flowering Plants.</title>
        <authorList>
            <person name="Shi T."/>
            <person name="Rahmani R.S."/>
            <person name="Gugger P.F."/>
            <person name="Wang M."/>
            <person name="Li H."/>
            <person name="Zhang Y."/>
            <person name="Li Z."/>
            <person name="Wang Q."/>
            <person name="Van de Peer Y."/>
            <person name="Marchal K."/>
            <person name="Chen J."/>
        </authorList>
    </citation>
    <scope>NUCLEOTIDE SEQUENCE [LARGE SCALE GENOMIC DNA]</scope>
    <source>
        <tissue evidence="3">Leaf</tissue>
    </source>
</reference>
<dbReference type="EMBL" id="DUZY01000002">
    <property type="protein sequence ID" value="DAD26304.1"/>
    <property type="molecule type" value="Genomic_DNA"/>
</dbReference>
<dbReference type="InterPro" id="IPR040256">
    <property type="entry name" value="At4g02000-like"/>
</dbReference>
<organism evidence="3 4">
    <name type="scientific">Nelumbo nucifera</name>
    <name type="common">Sacred lotus</name>
    <dbReference type="NCBI Taxonomy" id="4432"/>
    <lineage>
        <taxon>Eukaryota</taxon>
        <taxon>Viridiplantae</taxon>
        <taxon>Streptophyta</taxon>
        <taxon>Embryophyta</taxon>
        <taxon>Tracheophyta</taxon>
        <taxon>Spermatophyta</taxon>
        <taxon>Magnoliopsida</taxon>
        <taxon>Proteales</taxon>
        <taxon>Nelumbonaceae</taxon>
        <taxon>Nelumbo</taxon>
    </lineage>
</organism>